<dbReference type="Gramene" id="MELO3C018007.2.1">
    <property type="protein sequence ID" value="MELO3C018007.2.1"/>
    <property type="gene ID" value="MELO3C018007.2"/>
</dbReference>
<evidence type="ECO:0000256" key="1">
    <source>
        <dbReference type="SAM" id="SignalP"/>
    </source>
</evidence>
<dbReference type="AlphaFoldDB" id="A0A9I9DGR0"/>
<sequence length="103" mass="11117">MKMRKKIGLLAMAILVVLMAMSAQAASSEVGEVIELPSDEVTKEVVTTDMEMWPRKMMKDEGGKGRENACLLIGNACSSDANCLPGCTCRTTLILKLGFCSPF</sequence>
<name>A0A9I9DGR0_CUCME</name>
<reference evidence="2" key="1">
    <citation type="submission" date="2023-03" db="UniProtKB">
        <authorList>
            <consortium name="EnsemblPlants"/>
        </authorList>
    </citation>
    <scope>IDENTIFICATION</scope>
</reference>
<dbReference type="EnsemblPlants" id="MELO3C018007.2.1">
    <property type="protein sequence ID" value="MELO3C018007.2.1"/>
    <property type="gene ID" value="MELO3C018007.2"/>
</dbReference>
<evidence type="ECO:0000313" key="2">
    <source>
        <dbReference type="EnsemblPlants" id="MELO3C018007.2.1"/>
    </source>
</evidence>
<accession>A0A9I9DGR0</accession>
<feature type="signal peptide" evidence="1">
    <location>
        <begin position="1"/>
        <end position="27"/>
    </location>
</feature>
<proteinExistence type="predicted"/>
<protein>
    <submittedName>
        <fullName evidence="2">Uncharacterized protein</fullName>
    </submittedName>
</protein>
<feature type="chain" id="PRO_5039929438" evidence="1">
    <location>
        <begin position="28"/>
        <end position="103"/>
    </location>
</feature>
<keyword evidence="1" id="KW-0732">Signal</keyword>
<organism evidence="2">
    <name type="scientific">Cucumis melo</name>
    <name type="common">Muskmelon</name>
    <dbReference type="NCBI Taxonomy" id="3656"/>
    <lineage>
        <taxon>Eukaryota</taxon>
        <taxon>Viridiplantae</taxon>
        <taxon>Streptophyta</taxon>
        <taxon>Embryophyta</taxon>
        <taxon>Tracheophyta</taxon>
        <taxon>Spermatophyta</taxon>
        <taxon>Magnoliopsida</taxon>
        <taxon>eudicotyledons</taxon>
        <taxon>Gunneridae</taxon>
        <taxon>Pentapetalae</taxon>
        <taxon>rosids</taxon>
        <taxon>fabids</taxon>
        <taxon>Cucurbitales</taxon>
        <taxon>Cucurbitaceae</taxon>
        <taxon>Benincaseae</taxon>
        <taxon>Cucumis</taxon>
    </lineage>
</organism>